<dbReference type="InterPro" id="IPR036388">
    <property type="entry name" value="WH-like_DNA-bd_sf"/>
</dbReference>
<dbReference type="Pfam" id="PF04079">
    <property type="entry name" value="SMC_ScpB"/>
    <property type="match status" value="1"/>
</dbReference>
<organism evidence="6 7">
    <name type="scientific">Rhizobium mesoamericanum STM3625</name>
    <dbReference type="NCBI Taxonomy" id="1211777"/>
    <lineage>
        <taxon>Bacteria</taxon>
        <taxon>Pseudomonadati</taxon>
        <taxon>Pseudomonadota</taxon>
        <taxon>Alphaproteobacteria</taxon>
        <taxon>Hyphomicrobiales</taxon>
        <taxon>Rhizobiaceae</taxon>
        <taxon>Rhizobium/Agrobacterium group</taxon>
        <taxon>Rhizobium</taxon>
    </lineage>
</organism>
<sequence>MMAGSSATRSKRRPDKGEGGERLYDRELEDLPPELRWREWMLRVEAVIFASTEPVSREILAQVVGKDCSIDLLIDDLVEELRDRPYELVSVAGGWQHRARSRYAGAIRASAAPTRGAATMLSEFEAMVLMAVGYVQPVTRSDLGKIFGKEISRDTIASLRDAGFIASGPRSPTPGAPYTYVTTKHFLSAFGMETLRDLPNIEALEDAGLLGRNSARHGGMPVATEDGTDQDDDESGDAFEVEEQDNA</sequence>
<accession>K0Q3U6</accession>
<evidence type="ECO:0000256" key="4">
    <source>
        <dbReference type="ARBA" id="ARBA00023306"/>
    </source>
</evidence>
<dbReference type="PANTHER" id="PTHR34298">
    <property type="entry name" value="SEGREGATION AND CONDENSATION PROTEIN B"/>
    <property type="match status" value="1"/>
</dbReference>
<evidence type="ECO:0000256" key="3">
    <source>
        <dbReference type="ARBA" id="ARBA00022829"/>
    </source>
</evidence>
<dbReference type="GO" id="GO:0051304">
    <property type="term" value="P:chromosome separation"/>
    <property type="evidence" value="ECO:0007669"/>
    <property type="project" value="InterPro"/>
</dbReference>
<dbReference type="Proteomes" id="UP000009319">
    <property type="component" value="Unassembled WGS sequence"/>
</dbReference>
<evidence type="ECO:0008006" key="8">
    <source>
        <dbReference type="Google" id="ProtNLM"/>
    </source>
</evidence>
<dbReference type="Gene3D" id="1.10.10.10">
    <property type="entry name" value="Winged helix-like DNA-binding domain superfamily/Winged helix DNA-binding domain"/>
    <property type="match status" value="2"/>
</dbReference>
<evidence type="ECO:0000256" key="5">
    <source>
        <dbReference type="SAM" id="MobiDB-lite"/>
    </source>
</evidence>
<evidence type="ECO:0000256" key="1">
    <source>
        <dbReference type="ARBA" id="ARBA00022490"/>
    </source>
</evidence>
<feature type="compositionally biased region" description="Acidic residues" evidence="5">
    <location>
        <begin position="226"/>
        <end position="247"/>
    </location>
</feature>
<feature type="region of interest" description="Disordered" evidence="5">
    <location>
        <begin position="1"/>
        <end position="25"/>
    </location>
</feature>
<dbReference type="eggNOG" id="COG1386">
    <property type="taxonomic scope" value="Bacteria"/>
</dbReference>
<dbReference type="HOGENOM" id="CLU_045647_3_1_5"/>
<dbReference type="InterPro" id="IPR005234">
    <property type="entry name" value="ScpB_csome_segregation"/>
</dbReference>
<dbReference type="InterPro" id="IPR036390">
    <property type="entry name" value="WH_DNA-bd_sf"/>
</dbReference>
<keyword evidence="1" id="KW-0963">Cytoplasm</keyword>
<keyword evidence="7" id="KW-1185">Reference proteome</keyword>
<dbReference type="GO" id="GO:0051301">
    <property type="term" value="P:cell division"/>
    <property type="evidence" value="ECO:0007669"/>
    <property type="project" value="UniProtKB-KW"/>
</dbReference>
<proteinExistence type="predicted"/>
<dbReference type="EMBL" id="CANI01000050">
    <property type="protein sequence ID" value="CCM79605.1"/>
    <property type="molecule type" value="Genomic_DNA"/>
</dbReference>
<gene>
    <name evidence="6" type="ORF">BN77_p30029</name>
</gene>
<reference evidence="6 7" key="1">
    <citation type="journal article" date="2013" name="Genome Announc.">
        <title>Draft Genome Sequence of Rhizobium mesoamericanum STM3625, a Nitrogen-Fixing Symbiont of Mimosa pudica Isolated in French Guiana (South America).</title>
        <authorList>
            <person name="Moulin L."/>
            <person name="Mornico D."/>
            <person name="Melkonian R."/>
            <person name="Klonowska A."/>
        </authorList>
    </citation>
    <scope>NUCLEOTIDE SEQUENCE [LARGE SCALE GENOMIC DNA]</scope>
    <source>
        <strain evidence="6 7">STM3625</strain>
    </source>
</reference>
<dbReference type="AlphaFoldDB" id="K0Q3U6"/>
<keyword evidence="3" id="KW-0159">Chromosome partition</keyword>
<keyword evidence="2" id="KW-0132">Cell division</keyword>
<dbReference type="SUPFAM" id="SSF46785">
    <property type="entry name" value="Winged helix' DNA-binding domain"/>
    <property type="match status" value="2"/>
</dbReference>
<feature type="compositionally biased region" description="Basic and acidic residues" evidence="5">
    <location>
        <begin position="15"/>
        <end position="25"/>
    </location>
</feature>
<dbReference type="STRING" id="1211777.BN77_p30029"/>
<dbReference type="PIRSF" id="PIRSF019345">
    <property type="entry name" value="ScpB"/>
    <property type="match status" value="1"/>
</dbReference>
<dbReference type="PANTHER" id="PTHR34298:SF2">
    <property type="entry name" value="SEGREGATION AND CONDENSATION PROTEIN B"/>
    <property type="match status" value="1"/>
</dbReference>
<name>K0Q3U6_9HYPH</name>
<keyword evidence="4" id="KW-0131">Cell cycle</keyword>
<comment type="caution">
    <text evidence="6">The sequence shown here is derived from an EMBL/GenBank/DDBJ whole genome shotgun (WGS) entry which is preliminary data.</text>
</comment>
<protein>
    <recommendedName>
        <fullName evidence="8">Segregation and condensation protein B</fullName>
    </recommendedName>
</protein>
<evidence type="ECO:0000313" key="6">
    <source>
        <dbReference type="EMBL" id="CCM79605.1"/>
    </source>
</evidence>
<evidence type="ECO:0000256" key="2">
    <source>
        <dbReference type="ARBA" id="ARBA00022618"/>
    </source>
</evidence>
<feature type="region of interest" description="Disordered" evidence="5">
    <location>
        <begin position="212"/>
        <end position="247"/>
    </location>
</feature>
<evidence type="ECO:0000313" key="7">
    <source>
        <dbReference type="Proteomes" id="UP000009319"/>
    </source>
</evidence>